<evidence type="ECO:0000313" key="3">
    <source>
        <dbReference type="Proteomes" id="UP000676409"/>
    </source>
</evidence>
<dbReference type="Pfam" id="PF22691">
    <property type="entry name" value="Thiolase_C_1"/>
    <property type="match status" value="1"/>
</dbReference>
<dbReference type="AlphaFoldDB" id="A0A975G5E7"/>
<dbReference type="PANTHER" id="PTHR42870:SF1">
    <property type="entry name" value="NON-SPECIFIC LIPID-TRANSFER PROTEIN-LIKE 2"/>
    <property type="match status" value="1"/>
</dbReference>
<accession>A0A975G5E7</accession>
<dbReference type="PANTHER" id="PTHR42870">
    <property type="entry name" value="ACETYL-COA C-ACETYLTRANSFERASE"/>
    <property type="match status" value="1"/>
</dbReference>
<dbReference type="Gene3D" id="3.40.47.10">
    <property type="match status" value="1"/>
</dbReference>
<sequence>MSRIDDETAFAGRDKCAVAGIGQTAFSRNSGRSVLSLATEASLKALAEAGLSVEDVDGIVRCGDDVVTPYTLAAALGASNLAYWADTGPGGVAPCMMMGLAMGAILSGQAKTVIAFRSLNGRSETRLGSGGKRAGHQEAGGGGTYDEYYVPYGLMTAGQTFALMTRRHMLEYGTTPAQLGAVAMTCREHANATPHAIMHDKAMSLDDYLASRMISTPLRLFDFCLESDGACAVVITSAERAKDLKKPPVLIRAVAGGEPQDHRAGMMFPVTTRHDMTELGGRKGGEVLWKRAGVGPQDMDIAQIYDCFTISVLLQLEAYGFCGKGEAGPFVESGAIRRGGSLPINTGGGHMSEAYVHGMNHIVQAVRQLRGEADMQIEGAELCLCTGGPLPVGSSVVFRRAA</sequence>
<feature type="domain" description="Thiolase C-terminal" evidence="1">
    <location>
        <begin position="270"/>
        <end position="387"/>
    </location>
</feature>
<keyword evidence="3" id="KW-1185">Reference proteome</keyword>
<evidence type="ECO:0000259" key="1">
    <source>
        <dbReference type="Pfam" id="PF22691"/>
    </source>
</evidence>
<dbReference type="RefSeq" id="WP_211940422.1">
    <property type="nucleotide sequence ID" value="NZ_CP073078.1"/>
</dbReference>
<proteinExistence type="predicted"/>
<dbReference type="InterPro" id="IPR016039">
    <property type="entry name" value="Thiolase-like"/>
</dbReference>
<dbReference type="CDD" id="cd00829">
    <property type="entry name" value="SCP-x_thiolase"/>
    <property type="match status" value="1"/>
</dbReference>
<dbReference type="KEGG" id="caul:KCG34_11160"/>
<protein>
    <submittedName>
        <fullName evidence="2">Transporter</fullName>
    </submittedName>
</protein>
<dbReference type="Proteomes" id="UP000676409">
    <property type="component" value="Chromosome"/>
</dbReference>
<dbReference type="EMBL" id="CP073078">
    <property type="protein sequence ID" value="QUD90371.1"/>
    <property type="molecule type" value="Genomic_DNA"/>
</dbReference>
<dbReference type="InterPro" id="IPR002155">
    <property type="entry name" value="Thiolase"/>
</dbReference>
<dbReference type="InterPro" id="IPR055140">
    <property type="entry name" value="Thiolase_C_2"/>
</dbReference>
<name>A0A975G5E7_9CAUL</name>
<organism evidence="2 3">
    <name type="scientific">Phenylobacterium montanum</name>
    <dbReference type="NCBI Taxonomy" id="2823693"/>
    <lineage>
        <taxon>Bacteria</taxon>
        <taxon>Pseudomonadati</taxon>
        <taxon>Pseudomonadota</taxon>
        <taxon>Alphaproteobacteria</taxon>
        <taxon>Caulobacterales</taxon>
        <taxon>Caulobacteraceae</taxon>
        <taxon>Phenylobacterium</taxon>
    </lineage>
</organism>
<gene>
    <name evidence="2" type="ORF">KCG34_11160</name>
</gene>
<dbReference type="SUPFAM" id="SSF53901">
    <property type="entry name" value="Thiolase-like"/>
    <property type="match status" value="2"/>
</dbReference>
<evidence type="ECO:0000313" key="2">
    <source>
        <dbReference type="EMBL" id="QUD90371.1"/>
    </source>
</evidence>
<dbReference type="PIRSF" id="PIRSF000429">
    <property type="entry name" value="Ac-CoA_Ac_transf"/>
    <property type="match status" value="1"/>
</dbReference>
<dbReference type="GO" id="GO:0003988">
    <property type="term" value="F:acetyl-CoA C-acyltransferase activity"/>
    <property type="evidence" value="ECO:0007669"/>
    <property type="project" value="UniProtKB-ARBA"/>
</dbReference>
<reference evidence="2" key="1">
    <citation type="submission" date="2021-04" db="EMBL/GenBank/DDBJ databases">
        <title>The complete genome sequence of Caulobacter sp. S6.</title>
        <authorList>
            <person name="Tang Y."/>
            <person name="Ouyang W."/>
            <person name="Liu Q."/>
            <person name="Huang B."/>
            <person name="Guo Z."/>
            <person name="Lei P."/>
        </authorList>
    </citation>
    <scope>NUCLEOTIDE SEQUENCE</scope>
    <source>
        <strain evidence="2">S6</strain>
    </source>
</reference>